<reference evidence="2" key="1">
    <citation type="journal article" date="2022" name="Plant J.">
        <title>Strategies of tolerance reflected in two North American maple genomes.</title>
        <authorList>
            <person name="McEvoy S.L."/>
            <person name="Sezen U.U."/>
            <person name="Trouern-Trend A."/>
            <person name="McMahon S.M."/>
            <person name="Schaberg P.G."/>
            <person name="Yang J."/>
            <person name="Wegrzyn J.L."/>
            <person name="Swenson N.G."/>
        </authorList>
    </citation>
    <scope>NUCLEOTIDE SEQUENCE</scope>
    <source>
        <strain evidence="2">NS2018</strain>
    </source>
</reference>
<protein>
    <submittedName>
        <fullName evidence="2">Uncharacterized protein</fullName>
    </submittedName>
</protein>
<accession>A0AA39RMP7</accession>
<evidence type="ECO:0000313" key="2">
    <source>
        <dbReference type="EMBL" id="KAK0575624.1"/>
    </source>
</evidence>
<gene>
    <name evidence="2" type="ORF">LWI29_004006</name>
</gene>
<sequence>MYNHRTTVSFVRSLDDSLSRKKLFDDTDFQTHKDRDGEFLFEQVEKSDVQDDATGNYTVMEESDGQAEAAAKSDGLTSKSNVDKKSSDPWADASVDSKMVEVRMVIDYTLMDARNSTMSERVV</sequence>
<comment type="caution">
    <text evidence="2">The sequence shown here is derived from an EMBL/GenBank/DDBJ whole genome shotgun (WGS) entry which is preliminary data.</text>
</comment>
<evidence type="ECO:0000256" key="1">
    <source>
        <dbReference type="SAM" id="MobiDB-lite"/>
    </source>
</evidence>
<dbReference type="EMBL" id="JAUESC010000386">
    <property type="protein sequence ID" value="KAK0575624.1"/>
    <property type="molecule type" value="Genomic_DNA"/>
</dbReference>
<evidence type="ECO:0000313" key="3">
    <source>
        <dbReference type="Proteomes" id="UP001168877"/>
    </source>
</evidence>
<feature type="region of interest" description="Disordered" evidence="1">
    <location>
        <begin position="61"/>
        <end position="91"/>
    </location>
</feature>
<reference evidence="2" key="2">
    <citation type="submission" date="2023-06" db="EMBL/GenBank/DDBJ databases">
        <authorList>
            <person name="Swenson N.G."/>
            <person name="Wegrzyn J.L."/>
            <person name="Mcevoy S.L."/>
        </authorList>
    </citation>
    <scope>NUCLEOTIDE SEQUENCE</scope>
    <source>
        <strain evidence="2">NS2018</strain>
        <tissue evidence="2">Leaf</tissue>
    </source>
</reference>
<proteinExistence type="predicted"/>
<name>A0AA39RMP7_ACESA</name>
<dbReference type="AlphaFoldDB" id="A0AA39RMP7"/>
<organism evidence="2 3">
    <name type="scientific">Acer saccharum</name>
    <name type="common">Sugar maple</name>
    <dbReference type="NCBI Taxonomy" id="4024"/>
    <lineage>
        <taxon>Eukaryota</taxon>
        <taxon>Viridiplantae</taxon>
        <taxon>Streptophyta</taxon>
        <taxon>Embryophyta</taxon>
        <taxon>Tracheophyta</taxon>
        <taxon>Spermatophyta</taxon>
        <taxon>Magnoliopsida</taxon>
        <taxon>eudicotyledons</taxon>
        <taxon>Gunneridae</taxon>
        <taxon>Pentapetalae</taxon>
        <taxon>rosids</taxon>
        <taxon>malvids</taxon>
        <taxon>Sapindales</taxon>
        <taxon>Sapindaceae</taxon>
        <taxon>Hippocastanoideae</taxon>
        <taxon>Acereae</taxon>
        <taxon>Acer</taxon>
    </lineage>
</organism>
<dbReference type="Proteomes" id="UP001168877">
    <property type="component" value="Unassembled WGS sequence"/>
</dbReference>
<keyword evidence="3" id="KW-1185">Reference proteome</keyword>